<proteinExistence type="predicted"/>
<dbReference type="InterPro" id="IPR015002">
    <property type="entry name" value="T6SS_Tdi1_C"/>
</dbReference>
<dbReference type="RefSeq" id="WP_003370782.1">
    <property type="nucleotide sequence ID" value="NZ_JACBBA010000001.1"/>
</dbReference>
<dbReference type="InterPro" id="IPR037883">
    <property type="entry name" value="Knr4/Smi1-like_sf"/>
</dbReference>
<gene>
    <name evidence="3" type="ORF">FDG31_02370</name>
</gene>
<evidence type="ECO:0000313" key="4">
    <source>
        <dbReference type="Proteomes" id="UP000486903"/>
    </source>
</evidence>
<dbReference type="Pfam" id="PF08887">
    <property type="entry name" value="GAD-like"/>
    <property type="match status" value="1"/>
</dbReference>
<feature type="domain" description="T6SS immunity protein Tdi1 C-terminal" evidence="2">
    <location>
        <begin position="134"/>
        <end position="206"/>
    </location>
</feature>
<accession>A0A6B4JKB2</accession>
<reference evidence="3 4" key="1">
    <citation type="submission" date="2019-04" db="EMBL/GenBank/DDBJ databases">
        <title>Genome sequencing of Clostridium botulinum Groups I-IV and Clostridium butyricum.</title>
        <authorList>
            <person name="Brunt J."/>
            <person name="Van Vliet A.H.M."/>
            <person name="Stringer S.C."/>
            <person name="Carter A.T."/>
            <person name="Peck M.W."/>
        </authorList>
    </citation>
    <scope>NUCLEOTIDE SEQUENCE [LARGE SCALE GENOMIC DNA]</scope>
    <source>
        <strain evidence="3 4">BL81</strain>
    </source>
</reference>
<evidence type="ECO:0000259" key="1">
    <source>
        <dbReference type="Pfam" id="PF08887"/>
    </source>
</evidence>
<evidence type="ECO:0000259" key="2">
    <source>
        <dbReference type="Pfam" id="PF08906"/>
    </source>
</evidence>
<organism evidence="3 4">
    <name type="scientific">Clostridium botulinum</name>
    <dbReference type="NCBI Taxonomy" id="1491"/>
    <lineage>
        <taxon>Bacteria</taxon>
        <taxon>Bacillati</taxon>
        <taxon>Bacillota</taxon>
        <taxon>Clostridia</taxon>
        <taxon>Eubacteriales</taxon>
        <taxon>Clostridiaceae</taxon>
        <taxon>Clostridium</taxon>
    </lineage>
</organism>
<dbReference type="SUPFAM" id="SSF160631">
    <property type="entry name" value="SMI1/KNR4-like"/>
    <property type="match status" value="1"/>
</dbReference>
<dbReference type="Pfam" id="PF08906">
    <property type="entry name" value="T6SS_Tdi1_C"/>
    <property type="match status" value="1"/>
</dbReference>
<evidence type="ECO:0000313" key="3">
    <source>
        <dbReference type="EMBL" id="NFV25020.1"/>
    </source>
</evidence>
<comment type="caution">
    <text evidence="3">The sequence shown here is derived from an EMBL/GenBank/DDBJ whole genome shotgun (WGS) entry which is preliminary data.</text>
</comment>
<dbReference type="AlphaFoldDB" id="A0A6B4JKB2"/>
<feature type="domain" description="GAD-related" evidence="1">
    <location>
        <begin position="21"/>
        <end position="110"/>
    </location>
</feature>
<name>A0A6B4JKB2_CLOBO</name>
<protein>
    <submittedName>
        <fullName evidence="3">DUF1851 domain-containing protein</fullName>
    </submittedName>
</protein>
<dbReference type="InterPro" id="IPR014983">
    <property type="entry name" value="GAD-rel"/>
</dbReference>
<dbReference type="Proteomes" id="UP000486903">
    <property type="component" value="Unassembled WGS sequence"/>
</dbReference>
<sequence>MGLFDKFKKRKINKEYDENVTFSHFINTFKPSNNLLKPTEEELKQFKNSLPTELLNFWKEYGFGNYGDGIIKVINPLEYMENFYEWLGKENFSKIPIILTAFGDVFYYRKLQDDVEDICLLSIHYRNSIVCSYSLQEFFKSYIVNEQIYNEVLRKKLFQQAYAVKGSLELNQIYFSTPALILGGKELIESIDRGDANIHQSILLQLGK</sequence>
<dbReference type="EMBL" id="SXFB01000001">
    <property type="protein sequence ID" value="NFV25020.1"/>
    <property type="molecule type" value="Genomic_DNA"/>
</dbReference>